<name>A0A0A9DVI1_ARUDO</name>
<sequence length="79" mass="8675">MLDGSLLEGCKLINCRNPSTSKLQKTVAAALPDKEVYCEANNAPPDRLMVHRLPDAGQFPATYNPPPILRIFCSAGFTW</sequence>
<proteinExistence type="predicted"/>
<reference evidence="1" key="2">
    <citation type="journal article" date="2015" name="Data Brief">
        <title>Shoot transcriptome of the giant reed, Arundo donax.</title>
        <authorList>
            <person name="Barrero R.A."/>
            <person name="Guerrero F.D."/>
            <person name="Moolhuijzen P."/>
            <person name="Goolsby J.A."/>
            <person name="Tidwell J."/>
            <person name="Bellgard S.E."/>
            <person name="Bellgard M.I."/>
        </authorList>
    </citation>
    <scope>NUCLEOTIDE SEQUENCE</scope>
    <source>
        <tissue evidence="1">Shoot tissue taken approximately 20 cm above the soil surface</tissue>
    </source>
</reference>
<evidence type="ECO:0000313" key="1">
    <source>
        <dbReference type="EMBL" id="JAD87787.1"/>
    </source>
</evidence>
<reference evidence="1" key="1">
    <citation type="submission" date="2014-09" db="EMBL/GenBank/DDBJ databases">
        <authorList>
            <person name="Magalhaes I.L.F."/>
            <person name="Oliveira U."/>
            <person name="Santos F.R."/>
            <person name="Vidigal T.H.D.A."/>
            <person name="Brescovit A.D."/>
            <person name="Santos A.J."/>
        </authorList>
    </citation>
    <scope>NUCLEOTIDE SEQUENCE</scope>
    <source>
        <tissue evidence="1">Shoot tissue taken approximately 20 cm above the soil surface</tissue>
    </source>
</reference>
<dbReference type="EMBL" id="GBRH01210108">
    <property type="protein sequence ID" value="JAD87787.1"/>
    <property type="molecule type" value="Transcribed_RNA"/>
</dbReference>
<organism evidence="1">
    <name type="scientific">Arundo donax</name>
    <name type="common">Giant reed</name>
    <name type="synonym">Donax arundinaceus</name>
    <dbReference type="NCBI Taxonomy" id="35708"/>
    <lineage>
        <taxon>Eukaryota</taxon>
        <taxon>Viridiplantae</taxon>
        <taxon>Streptophyta</taxon>
        <taxon>Embryophyta</taxon>
        <taxon>Tracheophyta</taxon>
        <taxon>Spermatophyta</taxon>
        <taxon>Magnoliopsida</taxon>
        <taxon>Liliopsida</taxon>
        <taxon>Poales</taxon>
        <taxon>Poaceae</taxon>
        <taxon>PACMAD clade</taxon>
        <taxon>Arundinoideae</taxon>
        <taxon>Arundineae</taxon>
        <taxon>Arundo</taxon>
    </lineage>
</organism>
<dbReference type="AlphaFoldDB" id="A0A0A9DVI1"/>
<protein>
    <submittedName>
        <fullName evidence="1">Uncharacterized protein</fullName>
    </submittedName>
</protein>
<accession>A0A0A9DVI1</accession>